<evidence type="ECO:0008006" key="3">
    <source>
        <dbReference type="Google" id="ProtNLM"/>
    </source>
</evidence>
<evidence type="ECO:0000313" key="1">
    <source>
        <dbReference type="EMBL" id="GES13835.1"/>
    </source>
</evidence>
<organism evidence="1 2">
    <name type="scientific">Acrocarpospora macrocephala</name>
    <dbReference type="NCBI Taxonomy" id="150177"/>
    <lineage>
        <taxon>Bacteria</taxon>
        <taxon>Bacillati</taxon>
        <taxon>Actinomycetota</taxon>
        <taxon>Actinomycetes</taxon>
        <taxon>Streptosporangiales</taxon>
        <taxon>Streptosporangiaceae</taxon>
        <taxon>Acrocarpospora</taxon>
    </lineage>
</organism>
<evidence type="ECO:0000313" key="2">
    <source>
        <dbReference type="Proteomes" id="UP000331127"/>
    </source>
</evidence>
<dbReference type="AlphaFoldDB" id="A0A5M3WWM9"/>
<dbReference type="Proteomes" id="UP000331127">
    <property type="component" value="Unassembled WGS sequence"/>
</dbReference>
<gene>
    <name evidence="1" type="ORF">Amac_074320</name>
</gene>
<keyword evidence="2" id="KW-1185">Reference proteome</keyword>
<dbReference type="EMBL" id="BLAE01000051">
    <property type="protein sequence ID" value="GES13835.1"/>
    <property type="molecule type" value="Genomic_DNA"/>
</dbReference>
<dbReference type="InterPro" id="IPR012349">
    <property type="entry name" value="Split_barrel_FMN-bd"/>
</dbReference>
<accession>A0A5M3WWM9</accession>
<name>A0A5M3WWM9_9ACTN</name>
<reference evidence="1 2" key="1">
    <citation type="submission" date="2019-10" db="EMBL/GenBank/DDBJ databases">
        <title>Whole genome shotgun sequence of Acrocarpospora macrocephala NBRC 16266.</title>
        <authorList>
            <person name="Ichikawa N."/>
            <person name="Kimura A."/>
            <person name="Kitahashi Y."/>
            <person name="Komaki H."/>
            <person name="Oguchi A."/>
        </authorList>
    </citation>
    <scope>NUCLEOTIDE SEQUENCE [LARGE SCALE GENOMIC DNA]</scope>
    <source>
        <strain evidence="1 2">NBRC 16266</strain>
    </source>
</reference>
<dbReference type="Pfam" id="PF04075">
    <property type="entry name" value="F420H2_quin_red"/>
    <property type="match status" value="1"/>
</dbReference>
<dbReference type="InterPro" id="IPR004378">
    <property type="entry name" value="F420H2_quin_Rdtase"/>
</dbReference>
<dbReference type="Gene3D" id="2.30.110.10">
    <property type="entry name" value="Electron Transport, Fmn-binding Protein, Chain A"/>
    <property type="match status" value="1"/>
</dbReference>
<sequence length="109" mass="12655">MASTLEVPRRQTGTLQRVPVNVLELAGVRYLVSMRGQTHWVRNLRAAGHCTIQRRGRRQPYLAVELSEEQQSPIITAYRAQWQVQRFFDQMPNSTDHPAFRLDPIENRG</sequence>
<proteinExistence type="predicted"/>
<comment type="caution">
    <text evidence="1">The sequence shown here is derived from an EMBL/GenBank/DDBJ whole genome shotgun (WGS) entry which is preliminary data.</text>
</comment>
<protein>
    <recommendedName>
        <fullName evidence="3">Nitroreductase</fullName>
    </recommendedName>
</protein>
<dbReference type="GO" id="GO:0016491">
    <property type="term" value="F:oxidoreductase activity"/>
    <property type="evidence" value="ECO:0007669"/>
    <property type="project" value="InterPro"/>
</dbReference>